<keyword evidence="2" id="KW-1185">Reference proteome</keyword>
<protein>
    <submittedName>
        <fullName evidence="1">Uncharacterized protein</fullName>
    </submittedName>
</protein>
<dbReference type="EMBL" id="BLAE01000034">
    <property type="protein sequence ID" value="GES11966.1"/>
    <property type="molecule type" value="Genomic_DNA"/>
</dbReference>
<evidence type="ECO:0000313" key="1">
    <source>
        <dbReference type="EMBL" id="GES11966.1"/>
    </source>
</evidence>
<proteinExistence type="predicted"/>
<gene>
    <name evidence="1" type="ORF">Amac_055630</name>
</gene>
<accession>A0A5M3WTW2</accession>
<reference evidence="1 2" key="1">
    <citation type="submission" date="2019-10" db="EMBL/GenBank/DDBJ databases">
        <title>Whole genome shotgun sequence of Acrocarpospora macrocephala NBRC 16266.</title>
        <authorList>
            <person name="Ichikawa N."/>
            <person name="Kimura A."/>
            <person name="Kitahashi Y."/>
            <person name="Komaki H."/>
            <person name="Oguchi A."/>
        </authorList>
    </citation>
    <scope>NUCLEOTIDE SEQUENCE [LARGE SCALE GENOMIC DNA]</scope>
    <source>
        <strain evidence="1 2">NBRC 16266</strain>
    </source>
</reference>
<comment type="caution">
    <text evidence="1">The sequence shown here is derived from an EMBL/GenBank/DDBJ whole genome shotgun (WGS) entry which is preliminary data.</text>
</comment>
<name>A0A5M3WTW2_9ACTN</name>
<dbReference type="Proteomes" id="UP000331127">
    <property type="component" value="Unassembled WGS sequence"/>
</dbReference>
<dbReference type="AlphaFoldDB" id="A0A5M3WTW2"/>
<organism evidence="1 2">
    <name type="scientific">Acrocarpospora macrocephala</name>
    <dbReference type="NCBI Taxonomy" id="150177"/>
    <lineage>
        <taxon>Bacteria</taxon>
        <taxon>Bacillati</taxon>
        <taxon>Actinomycetota</taxon>
        <taxon>Actinomycetes</taxon>
        <taxon>Streptosporangiales</taxon>
        <taxon>Streptosporangiaceae</taxon>
        <taxon>Acrocarpospora</taxon>
    </lineage>
</organism>
<evidence type="ECO:0000313" key="2">
    <source>
        <dbReference type="Proteomes" id="UP000331127"/>
    </source>
</evidence>
<sequence length="182" mass="19354">MDAYDGCMTDILAQIRATPWLAELLARFEFDLTRDDPVEQVHLASGEALTPIAGDGAGGTFLLTLSGAVVYAGSEGEGGLIAFDLRDALALVVGLPSLHDALARPLGDELRGWLAKIDEGTRRDDAFRGPDWLGLDEARARLREALGLPLADGLLAGLHAAAADDAYRPISEDGPYEPMLRS</sequence>